<dbReference type="EMBL" id="JADBJN010000002">
    <property type="protein sequence ID" value="KAG5674712.1"/>
    <property type="molecule type" value="Genomic_DNA"/>
</dbReference>
<reference evidence="2" key="1">
    <citation type="submission" date="2021-03" db="EMBL/GenBank/DDBJ databases">
        <title>Chromosome level genome of the anhydrobiotic midge Polypedilum vanderplanki.</title>
        <authorList>
            <person name="Yoshida Y."/>
            <person name="Kikawada T."/>
            <person name="Gusev O."/>
        </authorList>
    </citation>
    <scope>NUCLEOTIDE SEQUENCE</scope>
    <source>
        <strain evidence="2">NIAS01</strain>
        <tissue evidence="2">Whole body or cell culture</tissue>
    </source>
</reference>
<evidence type="ECO:0000313" key="3">
    <source>
        <dbReference type="Proteomes" id="UP001107558"/>
    </source>
</evidence>
<feature type="chain" id="PRO_5039898079" evidence="1">
    <location>
        <begin position="17"/>
        <end position="129"/>
    </location>
</feature>
<keyword evidence="3" id="KW-1185">Reference proteome</keyword>
<dbReference type="Proteomes" id="UP001107558">
    <property type="component" value="Chromosome 2"/>
</dbReference>
<sequence length="129" mass="14937">MFKFVVLCVSIVVCSAGHLPLSYSSVTYHPVHIVKEWKPEWSEWKPAAKIEEWKPGHADGNQLMLNGKNQKHQQLMISNMKWIQNAIVDYTADPHHGFQATVKREPTHYKVPVPEPKIIAHHDEHAAWW</sequence>
<gene>
    <name evidence="2" type="ORF">PVAND_004664</name>
</gene>
<dbReference type="OrthoDB" id="7789829at2759"/>
<evidence type="ECO:0000256" key="1">
    <source>
        <dbReference type="SAM" id="SignalP"/>
    </source>
</evidence>
<protein>
    <submittedName>
        <fullName evidence="2">Uncharacterized protein</fullName>
    </submittedName>
</protein>
<evidence type="ECO:0000313" key="2">
    <source>
        <dbReference type="EMBL" id="KAG5674712.1"/>
    </source>
</evidence>
<proteinExistence type="predicted"/>
<dbReference type="AlphaFoldDB" id="A0A9J6BYE7"/>
<comment type="caution">
    <text evidence="2">The sequence shown here is derived from an EMBL/GenBank/DDBJ whole genome shotgun (WGS) entry which is preliminary data.</text>
</comment>
<keyword evidence="1" id="KW-0732">Signal</keyword>
<organism evidence="2 3">
    <name type="scientific">Polypedilum vanderplanki</name>
    <name type="common">Sleeping chironomid midge</name>
    <dbReference type="NCBI Taxonomy" id="319348"/>
    <lineage>
        <taxon>Eukaryota</taxon>
        <taxon>Metazoa</taxon>
        <taxon>Ecdysozoa</taxon>
        <taxon>Arthropoda</taxon>
        <taxon>Hexapoda</taxon>
        <taxon>Insecta</taxon>
        <taxon>Pterygota</taxon>
        <taxon>Neoptera</taxon>
        <taxon>Endopterygota</taxon>
        <taxon>Diptera</taxon>
        <taxon>Nematocera</taxon>
        <taxon>Chironomoidea</taxon>
        <taxon>Chironomidae</taxon>
        <taxon>Chironominae</taxon>
        <taxon>Polypedilum</taxon>
        <taxon>Polypedilum</taxon>
    </lineage>
</organism>
<accession>A0A9J6BYE7</accession>
<name>A0A9J6BYE7_POLVA</name>
<feature type="signal peptide" evidence="1">
    <location>
        <begin position="1"/>
        <end position="16"/>
    </location>
</feature>